<protein>
    <submittedName>
        <fullName evidence="2">Uncharacterized protein</fullName>
    </submittedName>
</protein>
<feature type="region of interest" description="Disordered" evidence="1">
    <location>
        <begin position="66"/>
        <end position="101"/>
    </location>
</feature>
<name>A0A6C0M5C3_9ZZZZ</name>
<evidence type="ECO:0000256" key="1">
    <source>
        <dbReference type="SAM" id="MobiDB-lite"/>
    </source>
</evidence>
<reference evidence="2" key="1">
    <citation type="journal article" date="2020" name="Nature">
        <title>Giant virus diversity and host interactions through global metagenomics.</title>
        <authorList>
            <person name="Schulz F."/>
            <person name="Roux S."/>
            <person name="Paez-Espino D."/>
            <person name="Jungbluth S."/>
            <person name="Walsh D.A."/>
            <person name="Denef V.J."/>
            <person name="McMahon K.D."/>
            <person name="Konstantinidis K.T."/>
            <person name="Eloe-Fadrosh E.A."/>
            <person name="Kyrpides N.C."/>
            <person name="Woyke T."/>
        </authorList>
    </citation>
    <scope>NUCLEOTIDE SEQUENCE</scope>
    <source>
        <strain evidence="2">GVMAG-S-1035231-58</strain>
    </source>
</reference>
<evidence type="ECO:0000313" key="2">
    <source>
        <dbReference type="EMBL" id="QHU36612.1"/>
    </source>
</evidence>
<dbReference type="AlphaFoldDB" id="A0A6C0M5C3"/>
<sequence length="101" mass="11594">MPCPAPDSDLSTLVKLKYTNKLTKDVLENSLIVYKGCWNDDNAQLEKYAIKYEDLDFYVTRAFANSKGIDTDPSPPPSPLRPVQQGGRRKTRRRRIVSRHK</sequence>
<proteinExistence type="predicted"/>
<feature type="compositionally biased region" description="Basic residues" evidence="1">
    <location>
        <begin position="87"/>
        <end position="101"/>
    </location>
</feature>
<accession>A0A6C0M5C3</accession>
<dbReference type="EMBL" id="MN740641">
    <property type="protein sequence ID" value="QHU36612.1"/>
    <property type="molecule type" value="Genomic_DNA"/>
</dbReference>
<organism evidence="2">
    <name type="scientific">viral metagenome</name>
    <dbReference type="NCBI Taxonomy" id="1070528"/>
    <lineage>
        <taxon>unclassified sequences</taxon>
        <taxon>metagenomes</taxon>
        <taxon>organismal metagenomes</taxon>
    </lineage>
</organism>